<dbReference type="InterPro" id="IPR016161">
    <property type="entry name" value="Ald_DH/histidinol_DH"/>
</dbReference>
<evidence type="ECO:0000313" key="3">
    <source>
        <dbReference type="Proteomes" id="UP000031668"/>
    </source>
</evidence>
<dbReference type="Gene3D" id="3.40.309.10">
    <property type="entry name" value="Aldehyde Dehydrogenase, Chain A, domain 2"/>
    <property type="match status" value="1"/>
</dbReference>
<evidence type="ECO:0000259" key="1">
    <source>
        <dbReference type="Pfam" id="PF00171"/>
    </source>
</evidence>
<dbReference type="EMBL" id="JWZT01005362">
    <property type="protein sequence ID" value="KII61257.1"/>
    <property type="molecule type" value="Genomic_DNA"/>
</dbReference>
<dbReference type="OrthoDB" id="310895at2759"/>
<dbReference type="Pfam" id="PF00171">
    <property type="entry name" value="Aldedh"/>
    <property type="match status" value="1"/>
</dbReference>
<keyword evidence="3" id="KW-1185">Reference proteome</keyword>
<evidence type="ECO:0000313" key="2">
    <source>
        <dbReference type="EMBL" id="KII61257.1"/>
    </source>
</evidence>
<dbReference type="AlphaFoldDB" id="A0A0C2IWJ8"/>
<dbReference type="OMA" id="TIYEMEC"/>
<dbReference type="Proteomes" id="UP000031668">
    <property type="component" value="Unassembled WGS sequence"/>
</dbReference>
<sequence>MDIAQFEIFGPVFAIYKFENEAEVFEKMNEGPYGLVSFVYSEDIDQVMRTIYEMECGLVVVNDFHPFDRRLPYGGLKQSGIGSLMGPRAIYRFMDEQSVIINHE</sequence>
<accession>A0A0C2IWJ8</accession>
<dbReference type="SUPFAM" id="SSF53720">
    <property type="entry name" value="ALDH-like"/>
    <property type="match status" value="1"/>
</dbReference>
<gene>
    <name evidence="2" type="ORF">RF11_14706</name>
</gene>
<proteinExistence type="predicted"/>
<reference evidence="2 3" key="1">
    <citation type="journal article" date="2014" name="Genome Biol. Evol.">
        <title>The genome of the myxosporean Thelohanellus kitauei shows adaptations to nutrient acquisition within its fish host.</title>
        <authorList>
            <person name="Yang Y."/>
            <person name="Xiong J."/>
            <person name="Zhou Z."/>
            <person name="Huo F."/>
            <person name="Miao W."/>
            <person name="Ran C."/>
            <person name="Liu Y."/>
            <person name="Zhang J."/>
            <person name="Feng J."/>
            <person name="Wang M."/>
            <person name="Wang M."/>
            <person name="Wang L."/>
            <person name="Yao B."/>
        </authorList>
    </citation>
    <scope>NUCLEOTIDE SEQUENCE [LARGE SCALE GENOMIC DNA]</scope>
    <source>
        <strain evidence="2">Wuqing</strain>
    </source>
</reference>
<dbReference type="PANTHER" id="PTHR11699">
    <property type="entry name" value="ALDEHYDE DEHYDROGENASE-RELATED"/>
    <property type="match status" value="1"/>
</dbReference>
<dbReference type="InterPro" id="IPR016163">
    <property type="entry name" value="Ald_DH_C"/>
</dbReference>
<comment type="caution">
    <text evidence="2">The sequence shown here is derived from an EMBL/GenBank/DDBJ whole genome shotgun (WGS) entry which is preliminary data.</text>
</comment>
<feature type="domain" description="Aldehyde dehydrogenase" evidence="1">
    <location>
        <begin position="1"/>
        <end position="99"/>
    </location>
</feature>
<organism evidence="2 3">
    <name type="scientific">Thelohanellus kitauei</name>
    <name type="common">Myxosporean</name>
    <dbReference type="NCBI Taxonomy" id="669202"/>
    <lineage>
        <taxon>Eukaryota</taxon>
        <taxon>Metazoa</taxon>
        <taxon>Cnidaria</taxon>
        <taxon>Myxozoa</taxon>
        <taxon>Myxosporea</taxon>
        <taxon>Bivalvulida</taxon>
        <taxon>Platysporina</taxon>
        <taxon>Myxobolidae</taxon>
        <taxon>Thelohanellus</taxon>
    </lineage>
</organism>
<dbReference type="GO" id="GO:0016620">
    <property type="term" value="F:oxidoreductase activity, acting on the aldehyde or oxo group of donors, NAD or NADP as acceptor"/>
    <property type="evidence" value="ECO:0007669"/>
    <property type="project" value="InterPro"/>
</dbReference>
<protein>
    <submittedName>
        <fullName evidence="2">Putative aldehyde dehydrogenase-like protein</fullName>
    </submittedName>
</protein>
<dbReference type="InterPro" id="IPR015590">
    <property type="entry name" value="Aldehyde_DH_dom"/>
</dbReference>
<name>A0A0C2IWJ8_THEKT</name>